<dbReference type="InterPro" id="IPR001611">
    <property type="entry name" value="Leu-rich_rpt"/>
</dbReference>
<dbReference type="PANTHER" id="PTHR13318">
    <property type="entry name" value="PARTNER OF PAIRED, ISOFORM B-RELATED"/>
    <property type="match status" value="1"/>
</dbReference>
<dbReference type="SUPFAM" id="SSF52047">
    <property type="entry name" value="RNI-like"/>
    <property type="match status" value="1"/>
</dbReference>
<evidence type="ECO:0000313" key="2">
    <source>
        <dbReference type="EMBL" id="QDV55468.1"/>
    </source>
</evidence>
<reference evidence="2 3" key="1">
    <citation type="submission" date="2019-02" db="EMBL/GenBank/DDBJ databases">
        <title>Deep-cultivation of Planctomycetes and their phenomic and genomic characterization uncovers novel biology.</title>
        <authorList>
            <person name="Wiegand S."/>
            <person name="Jogler M."/>
            <person name="Boedeker C."/>
            <person name="Pinto D."/>
            <person name="Vollmers J."/>
            <person name="Rivas-Marin E."/>
            <person name="Kohn T."/>
            <person name="Peeters S.H."/>
            <person name="Heuer A."/>
            <person name="Rast P."/>
            <person name="Oberbeckmann S."/>
            <person name="Bunk B."/>
            <person name="Jeske O."/>
            <person name="Meyerdierks A."/>
            <person name="Storesund J.E."/>
            <person name="Kallscheuer N."/>
            <person name="Luecker S."/>
            <person name="Lage O.M."/>
            <person name="Pohl T."/>
            <person name="Merkel B.J."/>
            <person name="Hornburger P."/>
            <person name="Mueller R.-W."/>
            <person name="Bruemmer F."/>
            <person name="Labrenz M."/>
            <person name="Spormann A.M."/>
            <person name="Op den Camp H."/>
            <person name="Overmann J."/>
            <person name="Amann R."/>
            <person name="Jetten M.S.M."/>
            <person name="Mascher T."/>
            <person name="Medema M.H."/>
            <person name="Devos D.P."/>
            <person name="Kaster A.-K."/>
            <person name="Ovreas L."/>
            <person name="Rohde M."/>
            <person name="Galperin M.Y."/>
            <person name="Jogler C."/>
        </authorList>
    </citation>
    <scope>NUCLEOTIDE SEQUENCE [LARGE SCALE GENOMIC DNA]</scope>
    <source>
        <strain evidence="2 3">Mal33</strain>
    </source>
</reference>
<dbReference type="InterPro" id="IPR057207">
    <property type="entry name" value="FBXL15_LRR"/>
</dbReference>
<dbReference type="AlphaFoldDB" id="A0A518IQV1"/>
<dbReference type="EMBL" id="CP036318">
    <property type="protein sequence ID" value="QDV55468.1"/>
    <property type="molecule type" value="Genomic_DNA"/>
</dbReference>
<gene>
    <name evidence="2" type="ORF">Mal33_14420</name>
</gene>
<dbReference type="GO" id="GO:0031146">
    <property type="term" value="P:SCF-dependent proteasomal ubiquitin-dependent protein catabolic process"/>
    <property type="evidence" value="ECO:0007669"/>
    <property type="project" value="TreeGrafter"/>
</dbReference>
<accession>A0A518IQV1</accession>
<dbReference type="GO" id="GO:0019005">
    <property type="term" value="C:SCF ubiquitin ligase complex"/>
    <property type="evidence" value="ECO:0007669"/>
    <property type="project" value="TreeGrafter"/>
</dbReference>
<organism evidence="2 3">
    <name type="scientific">Rosistilla oblonga</name>
    <dbReference type="NCBI Taxonomy" id="2527990"/>
    <lineage>
        <taxon>Bacteria</taxon>
        <taxon>Pseudomonadati</taxon>
        <taxon>Planctomycetota</taxon>
        <taxon>Planctomycetia</taxon>
        <taxon>Pirellulales</taxon>
        <taxon>Pirellulaceae</taxon>
        <taxon>Rosistilla</taxon>
    </lineage>
</organism>
<proteinExistence type="predicted"/>
<evidence type="ECO:0000313" key="3">
    <source>
        <dbReference type="Proteomes" id="UP000316770"/>
    </source>
</evidence>
<dbReference type="Pfam" id="PF13516">
    <property type="entry name" value="LRR_6"/>
    <property type="match status" value="1"/>
</dbReference>
<protein>
    <submittedName>
        <fullName evidence="2">Leucine Rich repeats (2 copies)</fullName>
    </submittedName>
</protein>
<evidence type="ECO:0000259" key="1">
    <source>
        <dbReference type="Pfam" id="PF25372"/>
    </source>
</evidence>
<feature type="domain" description="F-box/LRR-repeat protein 15-like leucin rich repeat" evidence="1">
    <location>
        <begin position="404"/>
        <end position="470"/>
    </location>
</feature>
<dbReference type="Proteomes" id="UP000316770">
    <property type="component" value="Chromosome"/>
</dbReference>
<dbReference type="RefSeq" id="WP_145283295.1">
    <property type="nucleotide sequence ID" value="NZ_CP036318.1"/>
</dbReference>
<dbReference type="SMART" id="SM00368">
    <property type="entry name" value="LRR_RI"/>
    <property type="match status" value="3"/>
</dbReference>
<dbReference type="SMART" id="SM00367">
    <property type="entry name" value="LRR_CC"/>
    <property type="match status" value="3"/>
</dbReference>
<name>A0A518IQV1_9BACT</name>
<dbReference type="InterPro" id="IPR032675">
    <property type="entry name" value="LRR_dom_sf"/>
</dbReference>
<dbReference type="InterPro" id="IPR006553">
    <property type="entry name" value="Leu-rich_rpt_Cys-con_subtyp"/>
</dbReference>
<sequence length="549" mass="60786">MSKTHLRFVVLALLCAITPFFVLPESLQAAAPNMVRIHTRTGDKYFGPLIDKSKDELSIFDISAATTVSLEKKAIEIKVGDIEEVLADEYVPFASYAAWKLGKILKTGRLEATIVHNSEKGVFVNRGSDDGVETGRRCVLLGVPETIVDPTSDEVLGIIREQLGNAIPLTVVSERLSKVNFPEPVNEDAQKVIDAFAMKRQVEIEQQTKRIVLAPPRWKPTADADSLTDDANFLHAQLIAELVRYGFNVVSKKQTERMRQSIADERQVDVREVPDIEIAKNAKADVLVSVDMLAKGVTCQVQLQVTDLETDEYLGIVSGSTRRKGQREESARSIAFAQGIIAGKQLGFRVNSIAISLFAFANGVSFDDDGKLLSFEWHGKPMTKRHFDLLCKLDTIKDLRLGETPLDDHGLQLLTGLSKLEHLDISGTRISDRGCETIAANFPRLSYLKLHSCRQLTNNGVNHLAQKKTLRTIILGNTNVDDEAAIALSTLPNLTHLRMWGCNVTDRGLAGLHQCTKLEKLEVRETKVTRDGVQQFKAALPNCIILFTP</sequence>
<dbReference type="Gene3D" id="3.80.10.10">
    <property type="entry name" value="Ribonuclease Inhibitor"/>
    <property type="match status" value="2"/>
</dbReference>
<keyword evidence="3" id="KW-1185">Reference proteome</keyword>
<dbReference type="Pfam" id="PF25372">
    <property type="entry name" value="DUF7885"/>
    <property type="match status" value="1"/>
</dbReference>